<protein>
    <submittedName>
        <fullName evidence="2">Uncharacterized protein</fullName>
    </submittedName>
</protein>
<dbReference type="EMBL" id="KZ679127">
    <property type="protein sequence ID" value="PTB79957.1"/>
    <property type="molecule type" value="Genomic_DNA"/>
</dbReference>
<feature type="transmembrane region" description="Helical" evidence="1">
    <location>
        <begin position="25"/>
        <end position="49"/>
    </location>
</feature>
<reference evidence="2 3" key="1">
    <citation type="submission" date="2016-07" db="EMBL/GenBank/DDBJ databases">
        <title>Multiple horizontal gene transfer events from other fungi enriched the ability of initially mycotrophic Trichoderma (Ascomycota) to feed on dead plant biomass.</title>
        <authorList>
            <consortium name="DOE Joint Genome Institute"/>
            <person name="Aerts A."/>
            <person name="Atanasova L."/>
            <person name="Chenthamara K."/>
            <person name="Zhang J."/>
            <person name="Grujic M."/>
            <person name="Henrissat B."/>
            <person name="Kuo A."/>
            <person name="Salamov A."/>
            <person name="Lipzen A."/>
            <person name="Labutti K."/>
            <person name="Barry K."/>
            <person name="Miao Y."/>
            <person name="Rahimi M.J."/>
            <person name="Shen Q."/>
            <person name="Grigoriev I.V."/>
            <person name="Kubicek C.P."/>
            <person name="Druzhinina I.S."/>
        </authorList>
    </citation>
    <scope>NUCLEOTIDE SEQUENCE [LARGE SCALE GENOMIC DNA]</scope>
    <source>
        <strain evidence="2 3">ATCC 18648</strain>
    </source>
</reference>
<keyword evidence="1" id="KW-0812">Transmembrane</keyword>
<proteinExistence type="predicted"/>
<evidence type="ECO:0000256" key="1">
    <source>
        <dbReference type="SAM" id="Phobius"/>
    </source>
</evidence>
<organism evidence="2 3">
    <name type="scientific">Trichoderma longibrachiatum ATCC 18648</name>
    <dbReference type="NCBI Taxonomy" id="983965"/>
    <lineage>
        <taxon>Eukaryota</taxon>
        <taxon>Fungi</taxon>
        <taxon>Dikarya</taxon>
        <taxon>Ascomycota</taxon>
        <taxon>Pezizomycotina</taxon>
        <taxon>Sordariomycetes</taxon>
        <taxon>Hypocreomycetidae</taxon>
        <taxon>Hypocreales</taxon>
        <taxon>Hypocreaceae</taxon>
        <taxon>Trichoderma</taxon>
    </lineage>
</organism>
<keyword evidence="1" id="KW-1133">Transmembrane helix</keyword>
<evidence type="ECO:0000313" key="3">
    <source>
        <dbReference type="Proteomes" id="UP000240760"/>
    </source>
</evidence>
<keyword evidence="1" id="KW-0472">Membrane</keyword>
<keyword evidence="3" id="KW-1185">Reference proteome</keyword>
<sequence length="99" mass="12058">MYYVLMYKDLACFPRHSDFRRFVHFLPFICLYSISCRHLSFFSTHRMLYCRIRDKKRRHQGGAREINRRSLDIAKSCASVVFLFHALQRLETVNYECNR</sequence>
<evidence type="ECO:0000313" key="2">
    <source>
        <dbReference type="EMBL" id="PTB79957.1"/>
    </source>
</evidence>
<accession>A0A2T4CEF4</accession>
<dbReference type="Proteomes" id="UP000240760">
    <property type="component" value="Unassembled WGS sequence"/>
</dbReference>
<name>A0A2T4CEF4_TRILO</name>
<dbReference type="AlphaFoldDB" id="A0A2T4CEF4"/>
<gene>
    <name evidence="2" type="ORF">M440DRAFT_175426</name>
</gene>